<reference evidence="3" key="1">
    <citation type="journal article" date="2019" name="Int. J. Syst. Evol. Microbiol.">
        <title>The Global Catalogue of Microorganisms (GCM) 10K type strain sequencing project: providing services to taxonomists for standard genome sequencing and annotation.</title>
        <authorList>
            <consortium name="The Broad Institute Genomics Platform"/>
            <consortium name="The Broad Institute Genome Sequencing Center for Infectious Disease"/>
            <person name="Wu L."/>
            <person name="Ma J."/>
        </authorList>
    </citation>
    <scope>NUCLEOTIDE SEQUENCE [LARGE SCALE GENOMIC DNA]</scope>
    <source>
        <strain evidence="3">JCM 18123</strain>
    </source>
</reference>
<comment type="caution">
    <text evidence="2">The sequence shown here is derived from an EMBL/GenBank/DDBJ whole genome shotgun (WGS) entry which is preliminary data.</text>
</comment>
<feature type="domain" description="Methyltransferase" evidence="1">
    <location>
        <begin position="51"/>
        <end position="150"/>
    </location>
</feature>
<gene>
    <name evidence="2" type="ORF">GCM10023224_36950</name>
</gene>
<dbReference type="EMBL" id="BAABIK010000022">
    <property type="protein sequence ID" value="GAA4949452.1"/>
    <property type="molecule type" value="Genomic_DNA"/>
</dbReference>
<evidence type="ECO:0000313" key="2">
    <source>
        <dbReference type="EMBL" id="GAA4949452.1"/>
    </source>
</evidence>
<organism evidence="2 3">
    <name type="scientific">Streptomonospora halophila</name>
    <dbReference type="NCBI Taxonomy" id="427369"/>
    <lineage>
        <taxon>Bacteria</taxon>
        <taxon>Bacillati</taxon>
        <taxon>Actinomycetota</taxon>
        <taxon>Actinomycetes</taxon>
        <taxon>Streptosporangiales</taxon>
        <taxon>Nocardiopsidaceae</taxon>
        <taxon>Streptomonospora</taxon>
    </lineage>
</organism>
<evidence type="ECO:0000259" key="1">
    <source>
        <dbReference type="Pfam" id="PF13649"/>
    </source>
</evidence>
<protein>
    <submittedName>
        <fullName evidence="2">Class I SAM-dependent methyltransferase</fullName>
    </submittedName>
</protein>
<keyword evidence="2" id="KW-0489">Methyltransferase</keyword>
<proteinExistence type="predicted"/>
<dbReference type="GO" id="GO:0032259">
    <property type="term" value="P:methylation"/>
    <property type="evidence" value="ECO:0007669"/>
    <property type="project" value="UniProtKB-KW"/>
</dbReference>
<accession>A0ABP9GXH1</accession>
<dbReference type="GO" id="GO:0008168">
    <property type="term" value="F:methyltransferase activity"/>
    <property type="evidence" value="ECO:0007669"/>
    <property type="project" value="UniProtKB-KW"/>
</dbReference>
<dbReference type="SUPFAM" id="SSF53335">
    <property type="entry name" value="S-adenosyl-L-methionine-dependent methyltransferases"/>
    <property type="match status" value="1"/>
</dbReference>
<dbReference type="CDD" id="cd02440">
    <property type="entry name" value="AdoMet_MTases"/>
    <property type="match status" value="1"/>
</dbReference>
<dbReference type="Proteomes" id="UP001499993">
    <property type="component" value="Unassembled WGS sequence"/>
</dbReference>
<name>A0ABP9GXH1_9ACTN</name>
<evidence type="ECO:0000313" key="3">
    <source>
        <dbReference type="Proteomes" id="UP001499993"/>
    </source>
</evidence>
<keyword evidence="2" id="KW-0808">Transferase</keyword>
<dbReference type="InterPro" id="IPR041698">
    <property type="entry name" value="Methyltransf_25"/>
</dbReference>
<dbReference type="Gene3D" id="3.40.50.150">
    <property type="entry name" value="Vaccinia Virus protein VP39"/>
    <property type="match status" value="1"/>
</dbReference>
<sequence>MDARPRVRQARRMVSPEVPAPYRRLDFNGPLSGERAGRLIRSLGPLAGCRVVDLGCGWAELLLRTLEAEPAATGAGVDLDTDLVARGRADAAARGLADRVELTVGDAAVWTGPPADAVFNVGAAHVWGGEPEAHTGNALAAVSRLLRPGGRLLFGECFWLREPTAAELSAMPVPPGQYRTLPDLVDLALAHGFRLLALCQASLDEWDDFESGHARRWEDWLGENPASPDASEVREKADSHLRARLHGMRETVGFAYLTLVRV</sequence>
<dbReference type="InterPro" id="IPR029063">
    <property type="entry name" value="SAM-dependent_MTases_sf"/>
</dbReference>
<dbReference type="Pfam" id="PF13649">
    <property type="entry name" value="Methyltransf_25"/>
    <property type="match status" value="1"/>
</dbReference>
<keyword evidence="3" id="KW-1185">Reference proteome</keyword>